<organism evidence="2 3">
    <name type="scientific">Gadus morhua</name>
    <name type="common">Atlantic cod</name>
    <dbReference type="NCBI Taxonomy" id="8049"/>
    <lineage>
        <taxon>Eukaryota</taxon>
        <taxon>Metazoa</taxon>
        <taxon>Chordata</taxon>
        <taxon>Craniata</taxon>
        <taxon>Vertebrata</taxon>
        <taxon>Euteleostomi</taxon>
        <taxon>Actinopterygii</taxon>
        <taxon>Neopterygii</taxon>
        <taxon>Teleostei</taxon>
        <taxon>Neoteleostei</taxon>
        <taxon>Acanthomorphata</taxon>
        <taxon>Zeiogadaria</taxon>
        <taxon>Gadariae</taxon>
        <taxon>Gadiformes</taxon>
        <taxon>Gadoidei</taxon>
        <taxon>Gadidae</taxon>
        <taxon>Gadus</taxon>
    </lineage>
</organism>
<evidence type="ECO:0000256" key="1">
    <source>
        <dbReference type="SAM" id="SignalP"/>
    </source>
</evidence>
<keyword evidence="3" id="KW-1185">Reference proteome</keyword>
<reference evidence="2" key="2">
    <citation type="submission" date="2025-09" db="UniProtKB">
        <authorList>
            <consortium name="Ensembl"/>
        </authorList>
    </citation>
    <scope>IDENTIFICATION</scope>
</reference>
<evidence type="ECO:0008006" key="4">
    <source>
        <dbReference type="Google" id="ProtNLM"/>
    </source>
</evidence>
<evidence type="ECO:0000313" key="3">
    <source>
        <dbReference type="Proteomes" id="UP000694546"/>
    </source>
</evidence>
<keyword evidence="1" id="KW-0732">Signal</keyword>
<name>A0A8C5ABH9_GADMO</name>
<dbReference type="AlphaFoldDB" id="A0A8C5ABH9"/>
<feature type="chain" id="PRO_5034843830" description="Secreted protein" evidence="1">
    <location>
        <begin position="24"/>
        <end position="104"/>
    </location>
</feature>
<proteinExistence type="predicted"/>
<accession>A0A8C5ABH9</accession>
<sequence>MRVSPRFAISLLSLCYLFSRASSLTAVWICDVTLHVHPLSANETALRCLVCYWRILASIPFKFEDRAPGVQCRRCSTQRQRPLHIPNVLPWPHTHTPSLAPTHT</sequence>
<dbReference type="Proteomes" id="UP000694546">
    <property type="component" value="Chromosome 5"/>
</dbReference>
<protein>
    <recommendedName>
        <fullName evidence="4">Secreted protein</fullName>
    </recommendedName>
</protein>
<feature type="signal peptide" evidence="1">
    <location>
        <begin position="1"/>
        <end position="23"/>
    </location>
</feature>
<reference evidence="2" key="1">
    <citation type="submission" date="2025-08" db="UniProtKB">
        <authorList>
            <consortium name="Ensembl"/>
        </authorList>
    </citation>
    <scope>IDENTIFICATION</scope>
</reference>
<evidence type="ECO:0000313" key="2">
    <source>
        <dbReference type="Ensembl" id="ENSGMOP00000029742.1"/>
    </source>
</evidence>
<dbReference type="Ensembl" id="ENSGMOT00000061617.1">
    <property type="protein sequence ID" value="ENSGMOP00000029742.1"/>
    <property type="gene ID" value="ENSGMOG00000024957.1"/>
</dbReference>